<protein>
    <submittedName>
        <fullName evidence="1">Uncharacterized protein</fullName>
    </submittedName>
</protein>
<dbReference type="Gramene" id="OIS95989">
    <property type="protein sequence ID" value="OIS95989"/>
    <property type="gene ID" value="A4A49_31478"/>
</dbReference>
<reference evidence="1" key="1">
    <citation type="submission" date="2016-11" db="EMBL/GenBank/DDBJ databases">
        <title>The genome of Nicotiana attenuata.</title>
        <authorList>
            <person name="Xu S."/>
            <person name="Brockmoeller T."/>
            <person name="Gaquerel E."/>
            <person name="Navarro A."/>
            <person name="Kuhl H."/>
            <person name="Gase K."/>
            <person name="Ling Z."/>
            <person name="Zhou W."/>
            <person name="Kreitzer C."/>
            <person name="Stanke M."/>
            <person name="Tang H."/>
            <person name="Lyons E."/>
            <person name="Pandey P."/>
            <person name="Pandey S.P."/>
            <person name="Timmermann B."/>
            <person name="Baldwin I.T."/>
        </authorList>
    </citation>
    <scope>NUCLEOTIDE SEQUENCE [LARGE SCALE GENOMIC DNA]</scope>
    <source>
        <strain evidence="1">UT</strain>
    </source>
</reference>
<dbReference type="Proteomes" id="UP000187609">
    <property type="component" value="Unassembled WGS sequence"/>
</dbReference>
<evidence type="ECO:0000313" key="2">
    <source>
        <dbReference type="Proteomes" id="UP000187609"/>
    </source>
</evidence>
<comment type="caution">
    <text evidence="1">The sequence shown here is derived from an EMBL/GenBank/DDBJ whole genome shotgun (WGS) entry which is preliminary data.</text>
</comment>
<accession>A0A1J6HSU2</accession>
<name>A0A1J6HSU2_NICAT</name>
<gene>
    <name evidence="1" type="ORF">A4A49_31478</name>
</gene>
<dbReference type="AlphaFoldDB" id="A0A1J6HSU2"/>
<sequence length="80" mass="9109">MDILLMNKAENCKSIGLNRATTIGLKRYQNLGMEISAGISCTPLFRLDLSTQGLKLKELFLLNWQDFPLPNRGILRSEQR</sequence>
<dbReference type="EMBL" id="MJEQ01037194">
    <property type="protein sequence ID" value="OIS95989.1"/>
    <property type="molecule type" value="Genomic_DNA"/>
</dbReference>
<organism evidence="1 2">
    <name type="scientific">Nicotiana attenuata</name>
    <name type="common">Coyote tobacco</name>
    <dbReference type="NCBI Taxonomy" id="49451"/>
    <lineage>
        <taxon>Eukaryota</taxon>
        <taxon>Viridiplantae</taxon>
        <taxon>Streptophyta</taxon>
        <taxon>Embryophyta</taxon>
        <taxon>Tracheophyta</taxon>
        <taxon>Spermatophyta</taxon>
        <taxon>Magnoliopsida</taxon>
        <taxon>eudicotyledons</taxon>
        <taxon>Gunneridae</taxon>
        <taxon>Pentapetalae</taxon>
        <taxon>asterids</taxon>
        <taxon>lamiids</taxon>
        <taxon>Solanales</taxon>
        <taxon>Solanaceae</taxon>
        <taxon>Nicotianoideae</taxon>
        <taxon>Nicotianeae</taxon>
        <taxon>Nicotiana</taxon>
    </lineage>
</organism>
<proteinExistence type="predicted"/>
<keyword evidence="2" id="KW-1185">Reference proteome</keyword>
<evidence type="ECO:0000313" key="1">
    <source>
        <dbReference type="EMBL" id="OIS95989.1"/>
    </source>
</evidence>